<protein>
    <recommendedName>
        <fullName evidence="3">PPC domain-containing protein</fullName>
    </recommendedName>
</protein>
<evidence type="ECO:0000313" key="1">
    <source>
        <dbReference type="EMBL" id="GAA2943716.1"/>
    </source>
</evidence>
<evidence type="ECO:0008006" key="3">
    <source>
        <dbReference type="Google" id="ProtNLM"/>
    </source>
</evidence>
<evidence type="ECO:0000313" key="2">
    <source>
        <dbReference type="Proteomes" id="UP001500403"/>
    </source>
</evidence>
<reference evidence="2" key="1">
    <citation type="journal article" date="2019" name="Int. J. Syst. Evol. Microbiol.">
        <title>The Global Catalogue of Microorganisms (GCM) 10K type strain sequencing project: providing services to taxonomists for standard genome sequencing and annotation.</title>
        <authorList>
            <consortium name="The Broad Institute Genomics Platform"/>
            <consortium name="The Broad Institute Genome Sequencing Center for Infectious Disease"/>
            <person name="Wu L."/>
            <person name="Ma J."/>
        </authorList>
    </citation>
    <scope>NUCLEOTIDE SEQUENCE [LARGE SCALE GENOMIC DNA]</scope>
    <source>
        <strain evidence="2">JCM 9088</strain>
    </source>
</reference>
<gene>
    <name evidence="1" type="ORF">GCM10010446_31230</name>
</gene>
<dbReference type="Proteomes" id="UP001500403">
    <property type="component" value="Unassembled WGS sequence"/>
</dbReference>
<keyword evidence="2" id="KW-1185">Reference proteome</keyword>
<comment type="caution">
    <text evidence="1">The sequence shown here is derived from an EMBL/GenBank/DDBJ whole genome shotgun (WGS) entry which is preliminary data.</text>
</comment>
<dbReference type="EMBL" id="BAAAUD010000034">
    <property type="protein sequence ID" value="GAA2943716.1"/>
    <property type="molecule type" value="Genomic_DNA"/>
</dbReference>
<accession>A0ABP6JT20</accession>
<name>A0ABP6JT20_9ACTN</name>
<proteinExistence type="predicted"/>
<organism evidence="1 2">
    <name type="scientific">Streptomyces enissocaesilis</name>
    <dbReference type="NCBI Taxonomy" id="332589"/>
    <lineage>
        <taxon>Bacteria</taxon>
        <taxon>Bacillati</taxon>
        <taxon>Actinomycetota</taxon>
        <taxon>Actinomycetes</taxon>
        <taxon>Kitasatosporales</taxon>
        <taxon>Streptomycetaceae</taxon>
        <taxon>Streptomyces</taxon>
        <taxon>Streptomyces rochei group</taxon>
    </lineage>
</organism>
<sequence>MSTLAGTDFCLLEEEVIHLDWLRGRSERPRSSDPALGVAHSRAARRVRRHRGFRPPVVDRLARATARAAGRPVNTIFLMSKPDELLVDVAALVESGQSNQMSLTVVTGGAVVTGRLAPEAVWRQRVSDVLTDSDLLGGFSAVFDTPAEKDGPPTHLHFHVARILQGTVGIPETGGMYRVAIEDVSAWTVGDFSYSDR</sequence>